<keyword evidence="6" id="KW-0067">ATP-binding</keyword>
<name>A0A444WN94_ARAHY</name>
<dbReference type="EMBL" id="SDMP01000028">
    <property type="protein sequence ID" value="RYQ78989.1"/>
    <property type="molecule type" value="Genomic_DNA"/>
</dbReference>
<dbReference type="PRINTS" id="PR00364">
    <property type="entry name" value="DISEASERSIST"/>
</dbReference>
<evidence type="ECO:0008006" key="12">
    <source>
        <dbReference type="Google" id="ProtNLM"/>
    </source>
</evidence>
<comment type="similarity">
    <text evidence="1">Belongs to the disease resistance NB-LRR family.</text>
</comment>
<dbReference type="Gene3D" id="3.80.10.10">
    <property type="entry name" value="Ribonuclease Inhibitor"/>
    <property type="match status" value="5"/>
</dbReference>
<dbReference type="STRING" id="3818.A0A444WN94"/>
<evidence type="ECO:0000256" key="6">
    <source>
        <dbReference type="ARBA" id="ARBA00022840"/>
    </source>
</evidence>
<dbReference type="PANTHER" id="PTHR33463">
    <property type="entry name" value="NB-ARC DOMAIN-CONTAINING PROTEIN-RELATED"/>
    <property type="match status" value="1"/>
</dbReference>
<evidence type="ECO:0000256" key="3">
    <source>
        <dbReference type="ARBA" id="ARBA00022737"/>
    </source>
</evidence>
<comment type="caution">
    <text evidence="10">The sequence shown here is derived from an EMBL/GenBank/DDBJ whole genome shotgun (WGS) entry which is preliminary data.</text>
</comment>
<dbReference type="InterPro" id="IPR002182">
    <property type="entry name" value="NB-ARC"/>
</dbReference>
<dbReference type="SUPFAM" id="SSF52047">
    <property type="entry name" value="RNI-like"/>
    <property type="match status" value="1"/>
</dbReference>
<feature type="domain" description="Disease resistance protein At4g27190-like leucine-rich repeats" evidence="9">
    <location>
        <begin position="1620"/>
        <end position="1735"/>
    </location>
</feature>
<dbReference type="InterPro" id="IPR050905">
    <property type="entry name" value="Plant_NBS-LRR"/>
</dbReference>
<dbReference type="GO" id="GO:0005524">
    <property type="term" value="F:ATP binding"/>
    <property type="evidence" value="ECO:0007669"/>
    <property type="project" value="UniProtKB-KW"/>
</dbReference>
<keyword evidence="4" id="KW-0547">Nucleotide-binding</keyword>
<dbReference type="Pfam" id="PF00931">
    <property type="entry name" value="NB-ARC"/>
    <property type="match status" value="2"/>
</dbReference>
<dbReference type="InterPro" id="IPR032675">
    <property type="entry name" value="LRR_dom_sf"/>
</dbReference>
<dbReference type="Pfam" id="PF13855">
    <property type="entry name" value="LRR_8"/>
    <property type="match status" value="2"/>
</dbReference>
<dbReference type="Gene3D" id="3.40.50.300">
    <property type="entry name" value="P-loop containing nucleotide triphosphate hydrolases"/>
    <property type="match status" value="2"/>
</dbReference>
<dbReference type="Proteomes" id="UP000289738">
    <property type="component" value="Unassembled WGS sequence"/>
</dbReference>
<evidence type="ECO:0000313" key="11">
    <source>
        <dbReference type="Proteomes" id="UP000289738"/>
    </source>
</evidence>
<keyword evidence="11" id="KW-1185">Reference proteome</keyword>
<evidence type="ECO:0000256" key="4">
    <source>
        <dbReference type="ARBA" id="ARBA00022741"/>
    </source>
</evidence>
<evidence type="ECO:0000256" key="1">
    <source>
        <dbReference type="ARBA" id="ARBA00008894"/>
    </source>
</evidence>
<gene>
    <name evidence="10" type="ORF">Ahy_Scaffold8g108473</name>
</gene>
<keyword evidence="3" id="KW-0677">Repeat</keyword>
<sequence>MAATHKFSENYPHDLGQIQQSNAQLSELKRRKPVVLSNEVVGEDFERNVEKMWELVRDEKVLMIGIHGMGGVGKTCLATHLETQIKREGTFNHVIWVTVSREYTISKLQEDIAEAIGVKLGRDQRTRAAHLSSALSEKGKWVFILDDVWKFIDLQKVGIPRCGSKLILTSRLKHVLRQMDCPTLNIITMHPLSCSEGLELFLVGLGEDRKTHILKIAESIARECGGLPLAINVMARTMKDIEDIHQWRHALNKLRQKMEEEVFQVLKLSYDSLRHKSMQNSFLLCALYSEIHRDDKMIMMLVDSGAINGRRSLGEIFCEGHTIFNELEDHSLLLPHSKILRMKNSMRNMACHILNESQRCIVRYDQRLFGGIPHLLEWSADLDIVSLDTNRIEQIPAGISPNCPRLSTLILSNNHIISIPECFFTHMKSLAILDLSQNRSLTSLPDSLSDLSCLVSLVLHGCKALKKVPPLGRLQKLSRLVISGTSVEVVPGLEMLTNLTWLDLSYNKKLRLKAGSVLRDLTNLQCLNLFDSALLNVELEDVQGMISLEYFVAGFHDSKSYNNYVASIWNRGSTPKCYLLYLGDISDSEWILKAYDVIDPSDDNNQFLHLSDCKDLAHLLPKDITKLSIDFNTCWKSLCDALSNNASSSLMNIEVEGCTKMKSLFCLFGRCSFCSNLNNLQSLQLDDLESLTVICKEDVPVTNTITQPLKSNSIFSHLRRLNNSIFSHLRRLNVSYCHGLTILVTAALLPQLQNLQTLSAVRCYSLKEIFDERVSTISLPNLTTLELCHLTELEILCKGTIISTYLPKLEIDECPKFKNHHHFQSTHQLAGRIGSGDPKQQLNELLHDLTLEEDDIKGELEWLKSEGKQSERRVDDWLNKLQQLRNKVGDCLNLAMGAVHYFNENHPHYLTQIQQLTAQVIKLKKEKPVVLSNEFVGEDFERNVKSMQKLVGDEEVFMIGIHGMGGVGKTCLATYMETQIIRKGTFNCVIWVTVSREYSISKLQEDIARRIGAKLNGDDDERTRAAHLSSALSEKGKWVLILDDVWKFIDLKKVGIPRCRINGSKLIITSRLKHVLRQMDCPTSNIITIYPLSCFDYSTEGLDLFLLRLGEDYKTPATLSPRILEIARNIARECGGLPLAISVMARTMKGVDSIRQRRHALNRLERGEMVGEMEEEVFQVLKASYDNLTHKSMQNSFLQCALYSEFWKDDKIIMNLVDSGAINGRSRLDAIFDEGHTIFNELEDHSLLLRFGDMQNSVRNMACYILKESERLIVRCGKELTGIPHLQEWTADLELVSLDRNMIKEIPAGISPNCPRLSTLILSSNCISSIPECFFTHMKSLAILDLSHNRRLTSLPDSLSDLTCLVSLLLHECYALAKVPPLGRLQKLSRLVISQTKVEVVLGLEMLTNLRWLDLSFNKKLRLESGRVLRGLTNLQYLNLFDATLLNVEIEDVQGLTTLEYFLGGFNDCKSCHNFVAGIWSTGSASALKSYLLYLGSLDNSRWIFESYHRIGPGGNDHQILHLLDGEESPHLLPKDLTKISIECNPRWKSLCDALSNITPSSLENIQIERCTEMKSVLCSFGNCSFCSNLNNLQSLQLYHLESLTVICKDVTATDTTTQSLKPNAVFSQLRNLEIFNCNEIETLVTAGLLAQLQNLQTLIVESCESLREIFAAGSSDADSDDAASTVITLPNLTSLDLCNLPMLETVCKGIIISESFPKLDILLCPKLESRSPFEVSSSSFTSST</sequence>
<dbReference type="SUPFAM" id="SSF52058">
    <property type="entry name" value="L domain-like"/>
    <property type="match status" value="2"/>
</dbReference>
<dbReference type="Pfam" id="PF23247">
    <property type="entry name" value="LRR_RPS2"/>
    <property type="match status" value="2"/>
</dbReference>
<feature type="coiled-coil region" evidence="7">
    <location>
        <begin position="839"/>
        <end position="887"/>
    </location>
</feature>
<dbReference type="InterPro" id="IPR001611">
    <property type="entry name" value="Leu-rich_rpt"/>
</dbReference>
<evidence type="ECO:0000256" key="2">
    <source>
        <dbReference type="ARBA" id="ARBA00022614"/>
    </source>
</evidence>
<evidence type="ECO:0000259" key="9">
    <source>
        <dbReference type="Pfam" id="PF23247"/>
    </source>
</evidence>
<organism evidence="10 11">
    <name type="scientific">Arachis hypogaea</name>
    <name type="common">Peanut</name>
    <dbReference type="NCBI Taxonomy" id="3818"/>
    <lineage>
        <taxon>Eukaryota</taxon>
        <taxon>Viridiplantae</taxon>
        <taxon>Streptophyta</taxon>
        <taxon>Embryophyta</taxon>
        <taxon>Tracheophyta</taxon>
        <taxon>Spermatophyta</taxon>
        <taxon>Magnoliopsida</taxon>
        <taxon>eudicotyledons</taxon>
        <taxon>Gunneridae</taxon>
        <taxon>Pentapetalae</taxon>
        <taxon>rosids</taxon>
        <taxon>fabids</taxon>
        <taxon>Fabales</taxon>
        <taxon>Fabaceae</taxon>
        <taxon>Papilionoideae</taxon>
        <taxon>50 kb inversion clade</taxon>
        <taxon>dalbergioids sensu lato</taxon>
        <taxon>Dalbergieae</taxon>
        <taxon>Pterocarpus clade</taxon>
        <taxon>Arachis</taxon>
    </lineage>
</organism>
<keyword evidence="2" id="KW-0433">Leucine-rich repeat</keyword>
<reference evidence="10 11" key="1">
    <citation type="submission" date="2019-01" db="EMBL/GenBank/DDBJ databases">
        <title>Sequencing of cultivated peanut Arachis hypogaea provides insights into genome evolution and oil improvement.</title>
        <authorList>
            <person name="Chen X."/>
        </authorList>
    </citation>
    <scope>NUCLEOTIDE SEQUENCE [LARGE SCALE GENOMIC DNA]</scope>
    <source>
        <strain evidence="11">cv. Fuhuasheng</strain>
        <tissue evidence="10">Leaves</tissue>
    </source>
</reference>
<dbReference type="SUPFAM" id="SSF52540">
    <property type="entry name" value="P-loop containing nucleoside triphosphate hydrolases"/>
    <property type="match status" value="2"/>
</dbReference>
<feature type="domain" description="NB-ARC" evidence="8">
    <location>
        <begin position="46"/>
        <end position="201"/>
    </location>
</feature>
<dbReference type="InterPro" id="IPR003591">
    <property type="entry name" value="Leu-rich_rpt_typical-subtyp"/>
</dbReference>
<evidence type="ECO:0000256" key="7">
    <source>
        <dbReference type="SAM" id="Coils"/>
    </source>
</evidence>
<proteinExistence type="inferred from homology"/>
<feature type="domain" description="Disease resistance protein At4g27190-like leucine-rich repeats" evidence="9">
    <location>
        <begin position="712"/>
        <end position="819"/>
    </location>
</feature>
<dbReference type="FunFam" id="3.40.50.300:FF:001091">
    <property type="entry name" value="Probable disease resistance protein At1g61300"/>
    <property type="match status" value="2"/>
</dbReference>
<evidence type="ECO:0000313" key="10">
    <source>
        <dbReference type="EMBL" id="RYQ78989.1"/>
    </source>
</evidence>
<dbReference type="InterPro" id="IPR057135">
    <property type="entry name" value="At4g27190-like_LRR"/>
</dbReference>
<dbReference type="PROSITE" id="PS51450">
    <property type="entry name" value="LRR"/>
    <property type="match status" value="3"/>
</dbReference>
<dbReference type="InterPro" id="IPR042197">
    <property type="entry name" value="Apaf_helical"/>
</dbReference>
<feature type="domain" description="NB-ARC" evidence="8">
    <location>
        <begin position="947"/>
        <end position="1086"/>
    </location>
</feature>
<dbReference type="PANTHER" id="PTHR33463:SF187">
    <property type="entry name" value="AND NB-ARC DOMAIN DISEASE RESISTANCE PROTEIN, PUTATIVE-RELATED"/>
    <property type="match status" value="1"/>
</dbReference>
<dbReference type="SMART" id="SM00364">
    <property type="entry name" value="LRR_BAC"/>
    <property type="match status" value="4"/>
</dbReference>
<accession>A0A444WN94</accession>
<dbReference type="GO" id="GO:0006952">
    <property type="term" value="P:defense response"/>
    <property type="evidence" value="ECO:0007669"/>
    <property type="project" value="UniProtKB-KW"/>
</dbReference>
<evidence type="ECO:0000256" key="5">
    <source>
        <dbReference type="ARBA" id="ARBA00022821"/>
    </source>
</evidence>
<keyword evidence="7" id="KW-0175">Coiled coil</keyword>
<protein>
    <recommendedName>
        <fullName evidence="12">NB-ARC domain-containing protein</fullName>
    </recommendedName>
</protein>
<evidence type="ECO:0000259" key="8">
    <source>
        <dbReference type="Pfam" id="PF00931"/>
    </source>
</evidence>
<dbReference type="SMART" id="SM00369">
    <property type="entry name" value="LRR_TYP"/>
    <property type="match status" value="7"/>
</dbReference>
<keyword evidence="5" id="KW-0611">Plant defense</keyword>
<dbReference type="GO" id="GO:0043531">
    <property type="term" value="F:ADP binding"/>
    <property type="evidence" value="ECO:0007669"/>
    <property type="project" value="InterPro"/>
</dbReference>
<dbReference type="InterPro" id="IPR027417">
    <property type="entry name" value="P-loop_NTPase"/>
</dbReference>
<dbReference type="Gene3D" id="1.10.8.430">
    <property type="entry name" value="Helical domain of apoptotic protease-activating factors"/>
    <property type="match status" value="2"/>
</dbReference>